<dbReference type="HOGENOM" id="CLU_928032_0_0_1"/>
<gene>
    <name evidence="1" type="ORF">M422DRAFT_267759</name>
</gene>
<reference evidence="1 2" key="1">
    <citation type="submission" date="2014-06" db="EMBL/GenBank/DDBJ databases">
        <title>Evolutionary Origins and Diversification of the Mycorrhizal Mutualists.</title>
        <authorList>
            <consortium name="DOE Joint Genome Institute"/>
            <consortium name="Mycorrhizal Genomics Consortium"/>
            <person name="Kohler A."/>
            <person name="Kuo A."/>
            <person name="Nagy L.G."/>
            <person name="Floudas D."/>
            <person name="Copeland A."/>
            <person name="Barry K.W."/>
            <person name="Cichocki N."/>
            <person name="Veneault-Fourrey C."/>
            <person name="LaButti K."/>
            <person name="Lindquist E.A."/>
            <person name="Lipzen A."/>
            <person name="Lundell T."/>
            <person name="Morin E."/>
            <person name="Murat C."/>
            <person name="Riley R."/>
            <person name="Ohm R."/>
            <person name="Sun H."/>
            <person name="Tunlid A."/>
            <person name="Henrissat B."/>
            <person name="Grigoriev I.V."/>
            <person name="Hibbett D.S."/>
            <person name="Martin F."/>
        </authorList>
    </citation>
    <scope>NUCLEOTIDE SEQUENCE [LARGE SCALE GENOMIC DNA]</scope>
    <source>
        <strain evidence="1 2">SS14</strain>
    </source>
</reference>
<name>A0A0C9UZ72_SPHS4</name>
<dbReference type="AlphaFoldDB" id="A0A0C9UZ72"/>
<dbReference type="Proteomes" id="UP000054279">
    <property type="component" value="Unassembled WGS sequence"/>
</dbReference>
<organism evidence="1 2">
    <name type="scientific">Sphaerobolus stellatus (strain SS14)</name>
    <dbReference type="NCBI Taxonomy" id="990650"/>
    <lineage>
        <taxon>Eukaryota</taxon>
        <taxon>Fungi</taxon>
        <taxon>Dikarya</taxon>
        <taxon>Basidiomycota</taxon>
        <taxon>Agaricomycotina</taxon>
        <taxon>Agaricomycetes</taxon>
        <taxon>Phallomycetidae</taxon>
        <taxon>Geastrales</taxon>
        <taxon>Sphaerobolaceae</taxon>
        <taxon>Sphaerobolus</taxon>
    </lineage>
</organism>
<proteinExistence type="predicted"/>
<evidence type="ECO:0000313" key="2">
    <source>
        <dbReference type="Proteomes" id="UP000054279"/>
    </source>
</evidence>
<sequence>MSLEIHTPITPLDFAYVPAAEPTYYRAQMPVETSMSTTLVDDLSRYLLEDEHVIRVLNDHRGLYSLDPRLATSVHFQFENRVKEIIKAANNRRLPLKHNREISYEIPQEMVKQIRMPRPPFGPESELRLNPLLAAGPKDFICHIFANFQKRMHKLEAWSAMARYRSNKLGTASEWKWPSAARPPRPFAIRPSFRLSDQVEPSLFKFPELWGICEPDGVFRLPEELEALSNLLLRGNIIADFLTRAHQGEFGSAQAPAEFQQIAQGIFDHYPPPEEAGQSPVHAAYADDFVVIRSPDPSYD</sequence>
<accession>A0A0C9UZ72</accession>
<keyword evidence="2" id="KW-1185">Reference proteome</keyword>
<dbReference type="EMBL" id="KN837256">
    <property type="protein sequence ID" value="KIJ30711.1"/>
    <property type="molecule type" value="Genomic_DNA"/>
</dbReference>
<protein>
    <submittedName>
        <fullName evidence="1">Uncharacterized protein</fullName>
    </submittedName>
</protein>
<evidence type="ECO:0000313" key="1">
    <source>
        <dbReference type="EMBL" id="KIJ30711.1"/>
    </source>
</evidence>